<protein>
    <submittedName>
        <fullName evidence="1">Type VI secretion system protein</fullName>
    </submittedName>
</protein>
<gene>
    <name evidence="1" type="ORF">C7410_101272</name>
</gene>
<name>A0A2V4UJ33_9BURK</name>
<proteinExistence type="predicted"/>
<comment type="caution">
    <text evidence="1">The sequence shown here is derived from an EMBL/GenBank/DDBJ whole genome shotgun (WGS) entry which is preliminary data.</text>
</comment>
<organism evidence="1 2">
    <name type="scientific">Paraburkholderia silvatlantica</name>
    <dbReference type="NCBI Taxonomy" id="321895"/>
    <lineage>
        <taxon>Bacteria</taxon>
        <taxon>Pseudomonadati</taxon>
        <taxon>Pseudomonadota</taxon>
        <taxon>Betaproteobacteria</taxon>
        <taxon>Burkholderiales</taxon>
        <taxon>Burkholderiaceae</taxon>
        <taxon>Paraburkholderia</taxon>
    </lineage>
</organism>
<evidence type="ECO:0000313" key="1">
    <source>
        <dbReference type="EMBL" id="PYE27940.1"/>
    </source>
</evidence>
<dbReference type="EMBL" id="QJSQ01000001">
    <property type="protein sequence ID" value="PYE27940.1"/>
    <property type="molecule type" value="Genomic_DNA"/>
</dbReference>
<sequence length="187" mass="19749">MNSPARGQEASQTRGDAHNGDCAVITTLFAGASRAAKPYGWRAATLAFALAQGLSACSSLPKVQVDTLAIAVSTQANQDTPIAVDAVLVRNQQLLDALLGLPSAKWFAQRDQWRRDHPEDIAVVSFEVVPGQQIAAAPFPFGGKRGAGVVVFADYQTPGAHRVRLDRGPAHALLLLGDQDLSVQVAD</sequence>
<dbReference type="AlphaFoldDB" id="A0A2V4UJ33"/>
<dbReference type="Proteomes" id="UP000247772">
    <property type="component" value="Unassembled WGS sequence"/>
</dbReference>
<accession>A0A2V4UJ33</accession>
<evidence type="ECO:0000313" key="2">
    <source>
        <dbReference type="Proteomes" id="UP000247772"/>
    </source>
</evidence>
<reference evidence="1 2" key="1">
    <citation type="submission" date="2018-06" db="EMBL/GenBank/DDBJ databases">
        <title>Genomic Encyclopedia of Type Strains, Phase IV (KMG-V): Genome sequencing to study the core and pangenomes of soil and plant-associated prokaryotes.</title>
        <authorList>
            <person name="Whitman W."/>
        </authorList>
    </citation>
    <scope>NUCLEOTIDE SEQUENCE [LARGE SCALE GENOMIC DNA]</scope>
    <source>
        <strain evidence="1 2">SRCL-318</strain>
    </source>
</reference>